<dbReference type="VEuPathDB" id="FungiDB:M747DRAFT_318162"/>
<dbReference type="InterPro" id="IPR012341">
    <property type="entry name" value="6hp_glycosidase-like_sf"/>
</dbReference>
<evidence type="ECO:0000256" key="1">
    <source>
        <dbReference type="SAM" id="SignalP"/>
    </source>
</evidence>
<name>A0A370BNR1_ASPNG</name>
<dbReference type="Proteomes" id="UP000253845">
    <property type="component" value="Unassembled WGS sequence"/>
</dbReference>
<keyword evidence="3" id="KW-0326">Glycosidase</keyword>
<protein>
    <submittedName>
        <fullName evidence="3">Six-hairpin glycosidase</fullName>
    </submittedName>
</protein>
<dbReference type="InterPro" id="IPR035396">
    <property type="entry name" value="Bac_rhamnosid6H"/>
</dbReference>
<dbReference type="GO" id="GO:0016798">
    <property type="term" value="F:hydrolase activity, acting on glycosyl bonds"/>
    <property type="evidence" value="ECO:0007669"/>
    <property type="project" value="UniProtKB-KW"/>
</dbReference>
<dbReference type="GO" id="GO:0005975">
    <property type="term" value="P:carbohydrate metabolic process"/>
    <property type="evidence" value="ECO:0007669"/>
    <property type="project" value="InterPro"/>
</dbReference>
<dbReference type="Pfam" id="PF17389">
    <property type="entry name" value="Bac_rhamnosid6H"/>
    <property type="match status" value="1"/>
</dbReference>
<proteinExistence type="predicted"/>
<evidence type="ECO:0000313" key="4">
    <source>
        <dbReference type="Proteomes" id="UP000253845"/>
    </source>
</evidence>
<organism evidence="3 4">
    <name type="scientific">Aspergillus niger ATCC 13496</name>
    <dbReference type="NCBI Taxonomy" id="1353008"/>
    <lineage>
        <taxon>Eukaryota</taxon>
        <taxon>Fungi</taxon>
        <taxon>Dikarya</taxon>
        <taxon>Ascomycota</taxon>
        <taxon>Pezizomycotina</taxon>
        <taxon>Eurotiomycetes</taxon>
        <taxon>Eurotiomycetidae</taxon>
        <taxon>Eurotiales</taxon>
        <taxon>Aspergillaceae</taxon>
        <taxon>Aspergillus</taxon>
        <taxon>Aspergillus subgen. Circumdati</taxon>
    </lineage>
</organism>
<evidence type="ECO:0000259" key="2">
    <source>
        <dbReference type="Pfam" id="PF17389"/>
    </source>
</evidence>
<dbReference type="Gene3D" id="2.60.420.10">
    <property type="entry name" value="Maltose phosphorylase, domain 3"/>
    <property type="match status" value="1"/>
</dbReference>
<evidence type="ECO:0000313" key="3">
    <source>
        <dbReference type="EMBL" id="RDH16058.1"/>
    </source>
</evidence>
<dbReference type="InterPro" id="IPR008928">
    <property type="entry name" value="6-hairpin_glycosidase_sf"/>
</dbReference>
<dbReference type="Gene3D" id="1.50.10.10">
    <property type="match status" value="1"/>
</dbReference>
<dbReference type="SMR" id="A0A370BNR1"/>
<dbReference type="EMBL" id="KZ851942">
    <property type="protein sequence ID" value="RDH16058.1"/>
    <property type="molecule type" value="Genomic_DNA"/>
</dbReference>
<gene>
    <name evidence="3" type="ORF">M747DRAFT_318162</name>
</gene>
<keyword evidence="3" id="KW-0378">Hydrolase</keyword>
<feature type="chain" id="PRO_5016884238" evidence="1">
    <location>
        <begin position="18"/>
        <end position="656"/>
    </location>
</feature>
<feature type="domain" description="Alpha-L-rhamnosidase six-hairpin glycosidase" evidence="2">
    <location>
        <begin position="236"/>
        <end position="500"/>
    </location>
</feature>
<dbReference type="AlphaFoldDB" id="A0A370BNR1"/>
<feature type="signal peptide" evidence="1">
    <location>
        <begin position="1"/>
        <end position="17"/>
    </location>
</feature>
<keyword evidence="1" id="KW-0732">Signal</keyword>
<sequence length="656" mass="70367">MWSSWLLSALLATEALAVPYEEYILAPSSRDLAPASVRQVNGSVTNAAALTGAGGQATFNGVSSVTYDFGINVAGIVSVDVASASSDSAFIGVTFTESSMWISSEACDATQDAGLDTPLWFAVGQGAGLYTVEKKYNRGAFRYMTVVSNTTATVSLNSVKINYTASPTQDLRAYTGYFHSNDELLNRIWYAGAYTLQLCSIDPTTGDALVGLGVITSSETISLPQTDKWWTNYTITNGSSTLTDGAKRDRLVWPGDMSIALESVAVSTEDLYSVRTALESLYALQKPDGRLPYAGKPFFDTVSFTYHLHSLVGAASYYQYTGDRAWLTRYWGQYKKGVQWALSSVDSTGLANITASADWLRFGMGAHNIEANAILYYVLNDAISLAQTLNDNAPIRNWTTTAARIKTVANELLWDDKNGLYTDNETTTLHPQDGNSWAVKANLTLSANQSAIVSESLAARWGPYGAPAPEAGATVSPFIGGFELQAHYQAGQPDRALDLLRLQWGFMLDDPRMTNSTFIEGYSTDGSLAYAPYTNTPRVSHAHGWATGPTSALTIYTAGLRVTGPAGATWLYKPQPGNLTQVEAGFSTRLGSFASSFSRSGGRYQELSFSTPNGTTGSVELGDVSGQLVSDRGVKVQLVGGKASGLQGGKWKLSNN</sequence>
<accession>A0A370BNR1</accession>
<dbReference type="PANTHER" id="PTHR34987:SF6">
    <property type="entry name" value="ALPHA-L-RHAMNOSIDASE SIX-HAIRPIN GLYCOSIDASE DOMAIN-CONTAINING PROTEIN"/>
    <property type="match status" value="1"/>
</dbReference>
<reference evidence="3 4" key="1">
    <citation type="submission" date="2018-07" db="EMBL/GenBank/DDBJ databases">
        <title>Section-level genome sequencing of Aspergillus section Nigri to investigate inter- and intra-species variation.</title>
        <authorList>
            <consortium name="DOE Joint Genome Institute"/>
            <person name="Vesth T.C."/>
            <person name="Nybo J.L."/>
            <person name="Theobald S."/>
            <person name="Frisvad J.C."/>
            <person name="Larsen T.O."/>
            <person name="Nielsen K.F."/>
            <person name="Hoof J.B."/>
            <person name="Brandl J."/>
            <person name="Salamov A."/>
            <person name="Riley R."/>
            <person name="Gladden J.M."/>
            <person name="Phatale P."/>
            <person name="Nielsen M.T."/>
            <person name="Lyhne E.K."/>
            <person name="Kogle M.E."/>
            <person name="Strasser K."/>
            <person name="McDonnell E."/>
            <person name="Barry K."/>
            <person name="Clum A."/>
            <person name="Chen C."/>
            <person name="Nolan M."/>
            <person name="Sandor L."/>
            <person name="Kuo A."/>
            <person name="Lipzen A."/>
            <person name="Hainaut M."/>
            <person name="Drula E."/>
            <person name="Tsang A."/>
            <person name="Magnuson J.K."/>
            <person name="Henrissat B."/>
            <person name="Wiebenga A."/>
            <person name="Simmons B.A."/>
            <person name="Makela M.R."/>
            <person name="De vries R.P."/>
            <person name="Grigoriev I.V."/>
            <person name="Mortensen U.H."/>
            <person name="Baker S.E."/>
            <person name="Andersen M.R."/>
        </authorList>
    </citation>
    <scope>NUCLEOTIDE SEQUENCE [LARGE SCALE GENOMIC DNA]</scope>
    <source>
        <strain evidence="3 4">ATCC 13496</strain>
    </source>
</reference>
<dbReference type="PANTHER" id="PTHR34987">
    <property type="entry name" value="C, PUTATIVE (AFU_ORTHOLOGUE AFUA_3G02880)-RELATED"/>
    <property type="match status" value="1"/>
</dbReference>
<dbReference type="SUPFAM" id="SSF48208">
    <property type="entry name" value="Six-hairpin glycosidases"/>
    <property type="match status" value="1"/>
</dbReference>